<keyword evidence="3" id="KW-1185">Reference proteome</keyword>
<protein>
    <submittedName>
        <fullName evidence="2">Uncharacterized protein</fullName>
    </submittedName>
</protein>
<evidence type="ECO:0000256" key="1">
    <source>
        <dbReference type="SAM" id="MobiDB-lite"/>
    </source>
</evidence>
<dbReference type="AlphaFoldDB" id="A0A9N7Y4W4"/>
<evidence type="ECO:0000313" key="2">
    <source>
        <dbReference type="EMBL" id="CAB1418470.1"/>
    </source>
</evidence>
<organism evidence="2 3">
    <name type="scientific">Pleuronectes platessa</name>
    <name type="common">European plaice</name>
    <dbReference type="NCBI Taxonomy" id="8262"/>
    <lineage>
        <taxon>Eukaryota</taxon>
        <taxon>Metazoa</taxon>
        <taxon>Chordata</taxon>
        <taxon>Craniata</taxon>
        <taxon>Vertebrata</taxon>
        <taxon>Euteleostomi</taxon>
        <taxon>Actinopterygii</taxon>
        <taxon>Neopterygii</taxon>
        <taxon>Teleostei</taxon>
        <taxon>Neoteleostei</taxon>
        <taxon>Acanthomorphata</taxon>
        <taxon>Carangaria</taxon>
        <taxon>Pleuronectiformes</taxon>
        <taxon>Pleuronectoidei</taxon>
        <taxon>Pleuronectidae</taxon>
        <taxon>Pleuronectes</taxon>
    </lineage>
</organism>
<proteinExistence type="predicted"/>
<dbReference type="Proteomes" id="UP001153269">
    <property type="component" value="Unassembled WGS sequence"/>
</dbReference>
<gene>
    <name evidence="2" type="ORF">PLEPLA_LOCUS6296</name>
</gene>
<feature type="region of interest" description="Disordered" evidence="1">
    <location>
        <begin position="71"/>
        <end position="97"/>
    </location>
</feature>
<feature type="region of interest" description="Disordered" evidence="1">
    <location>
        <begin position="176"/>
        <end position="204"/>
    </location>
</feature>
<sequence length="204" mass="21853">MWSPCSAGMVTLRTGQQSGAAPCRGSDGFNFPFFPSLKSTLCAVQVHTRPPLAFSSLRVAVSAATDGVQDAAERSERANRRRLVSAATASQKRRGERRGLTLMARGFAVMLPVLHSLTLTSSPSTPHLHTFYSSPSPSTPHLLTLNSSPPNVLLLTFLPSPQHLHLLTLTSSPSTPHLHTFTSSPSPPHPHLHSLTSKPSTLTP</sequence>
<comment type="caution">
    <text evidence="2">The sequence shown here is derived from an EMBL/GenBank/DDBJ whole genome shotgun (WGS) entry which is preliminary data.</text>
</comment>
<reference evidence="2" key="1">
    <citation type="submission" date="2020-03" db="EMBL/GenBank/DDBJ databases">
        <authorList>
            <person name="Weist P."/>
        </authorList>
    </citation>
    <scope>NUCLEOTIDE SEQUENCE</scope>
</reference>
<accession>A0A9N7Y4W4</accession>
<evidence type="ECO:0000313" key="3">
    <source>
        <dbReference type="Proteomes" id="UP001153269"/>
    </source>
</evidence>
<dbReference type="EMBL" id="CADEAL010000327">
    <property type="protein sequence ID" value="CAB1418470.1"/>
    <property type="molecule type" value="Genomic_DNA"/>
</dbReference>
<name>A0A9N7Y4W4_PLEPL</name>
<feature type="compositionally biased region" description="Low complexity" evidence="1">
    <location>
        <begin position="193"/>
        <end position="204"/>
    </location>
</feature>